<dbReference type="Gene3D" id="3.40.50.150">
    <property type="entry name" value="Vaccinia Virus protein VP39"/>
    <property type="match status" value="1"/>
</dbReference>
<dbReference type="GO" id="GO:0039624">
    <property type="term" value="C:viral outer capsid"/>
    <property type="evidence" value="ECO:0007669"/>
    <property type="project" value="UniProtKB-KW"/>
</dbReference>
<evidence type="ECO:0000256" key="1">
    <source>
        <dbReference type="ARBA" id="ARBA00002541"/>
    </source>
</evidence>
<keyword evidence="6" id="KW-1152">Outer capsid protein</keyword>
<dbReference type="SUPFAM" id="SSF53335">
    <property type="entry name" value="S-adenosyl-L-methionine-dependent methyltransferases"/>
    <property type="match status" value="1"/>
</dbReference>
<dbReference type="CDD" id="cd20758">
    <property type="entry name" value="capping_2-OMTase_Orbivirus"/>
    <property type="match status" value="1"/>
</dbReference>
<evidence type="ECO:0000256" key="6">
    <source>
        <dbReference type="ARBA" id="ARBA00022770"/>
    </source>
</evidence>
<dbReference type="Pfam" id="PF05059">
    <property type="entry name" value="Orbi_VP4"/>
    <property type="match status" value="1"/>
</dbReference>
<name>A0A7U3N2K8_9REOV</name>
<keyword evidence="5" id="KW-0167">Capsid protein</keyword>
<comment type="similarity">
    <text evidence="3">Belongs to the orbivirus VP4 family.</text>
</comment>
<evidence type="ECO:0000256" key="7">
    <source>
        <dbReference type="ARBA" id="ARBA00022844"/>
    </source>
</evidence>
<dbReference type="InterPro" id="IPR007753">
    <property type="entry name" value="Orbi_VP4"/>
</dbReference>
<organism evidence="8">
    <name type="scientific">Wad Medani virus</name>
    <dbReference type="NCBI Taxonomy" id="40067"/>
    <lineage>
        <taxon>Viruses</taxon>
        <taxon>Riboviria</taxon>
        <taxon>Orthornavirae</taxon>
        <taxon>Duplornaviricota</taxon>
        <taxon>Resentoviricetes</taxon>
        <taxon>Reovirales</taxon>
        <taxon>Sedoreoviridae</taxon>
        <taxon>Orbivirus</taxon>
        <taxon>Orbivirus wadmedaniense</taxon>
    </lineage>
</organism>
<gene>
    <name evidence="8" type="primary">VP3</name>
</gene>
<proteinExistence type="inferred from homology"/>
<evidence type="ECO:0000256" key="3">
    <source>
        <dbReference type="ARBA" id="ARBA00009708"/>
    </source>
</evidence>
<comment type="subcellular location">
    <subcellularLocation>
        <location evidence="2">Virion</location>
    </subcellularLocation>
</comment>
<evidence type="ECO:0000256" key="5">
    <source>
        <dbReference type="ARBA" id="ARBA00022561"/>
    </source>
</evidence>
<dbReference type="InterPro" id="IPR029063">
    <property type="entry name" value="SAM-dependent_MTases_sf"/>
</dbReference>
<sequence>MDPHAVIHVSRSFTHLLADAYLPVWRLTGTETKNQLWVQNGTYATDVYAVGPIRHMSYRVARAHGFLFVGSMSDKVVLADVTIAPDIRVRSAQTMKSLETYIGRQRLRLRQKFGDLLRDYAWTRADYFNGSEIETLARDSKCEKRILGHPQTPPLAHDLPADIMPLPNDGPTDEKLVSMLDYSTFRVDTVIYVGAGDGRTVKLFKKKEPERFSRIKWVLIDPIICDSFDTNVECHKVFIRQDRDLLPYRTSSGTTMLLWDVRTDRGDMSDRHWESQCKHEDRLGVSIAEGNSAWISMALLKTRIPFQDSMDVYTSALLFQPGAPQDMYEVRNLVVFSGRPWLPRPTRQHVNLDKVRRGIQTYHGTSRGRALRRLNCQYLAIEVSDGLRNEYHPRADLFYLTNEGNGPPEALVAVALRSEISTFWIRSSRTLSYNDRPFSTQHLMLKCSTNTHMVSDGLGFVLWMIWKGFCSPTPSFDPSWAASFAVVWRRIYTPHVPDVSLCRFIGLRSVSSTLRIREPCAHEYADLVKSTGLDLSGHLYVTLVSGAYLSDLRTWIAMILKWSQLPAREKTAQLEKYRAEVIEWKEDRADQPWHLREDLIAALRAYARISGDDVSSWIKLLN</sequence>
<comment type="function">
    <text evidence="1">The VP4 protein is one of the five proteins (with VP1, VP3, VP6 and VP7) which form the inner capsid of the virus.</text>
</comment>
<dbReference type="EMBL" id="MK978728">
    <property type="protein sequence ID" value="QMU26404.1"/>
    <property type="molecule type" value="Genomic_RNA"/>
</dbReference>
<evidence type="ECO:0000256" key="4">
    <source>
        <dbReference type="ARBA" id="ARBA00021787"/>
    </source>
</evidence>
<evidence type="ECO:0000256" key="2">
    <source>
        <dbReference type="ARBA" id="ARBA00004328"/>
    </source>
</evidence>
<accession>A0A7U3N2K8</accession>
<keyword evidence="7" id="KW-0946">Virion</keyword>
<dbReference type="Gene3D" id="1.20.1280.200">
    <property type="entry name" value="Orbivirus VP4 core protein, C-terminal domain"/>
    <property type="match status" value="1"/>
</dbReference>
<dbReference type="InterPro" id="IPR043026">
    <property type="entry name" value="Orbi_VP4_C"/>
</dbReference>
<evidence type="ECO:0000313" key="8">
    <source>
        <dbReference type="EMBL" id="QMU26404.1"/>
    </source>
</evidence>
<protein>
    <recommendedName>
        <fullName evidence="4">Core protein VP4</fullName>
    </recommendedName>
</protein>
<reference evidence="8" key="1">
    <citation type="journal article" date="2020" name="Ticks Tick Borne Dis.">
        <title>Isolation and characterization of Wad Medani virus obtained in the tuva Republic of Russia.</title>
        <authorList>
            <person name="Dedkov V.G."/>
            <person name="Dolgova A.S."/>
            <person name="Safonova M.V."/>
            <person name="Samoilov A.E."/>
            <person name="Belova O.A."/>
            <person name="Kholodilov I.S."/>
            <person name="Matsvay A.D."/>
            <person name="Speranskaya A.S."/>
            <person name="Khafizov K."/>
            <person name="Karganova G.G."/>
        </authorList>
    </citation>
    <scope>NUCLEOTIDE SEQUENCE</scope>
    <source>
        <strain evidence="8">Tuva-2012</strain>
    </source>
</reference>